<gene>
    <name evidence="2" type="ORF">BFG52_10915</name>
</gene>
<keyword evidence="3" id="KW-1185">Reference proteome</keyword>
<reference evidence="2 3" key="1">
    <citation type="submission" date="2016-08" db="EMBL/GenBank/DDBJ databases">
        <authorList>
            <person name="Seilhamer J.J."/>
        </authorList>
    </citation>
    <scope>NUCLEOTIDE SEQUENCE [LARGE SCALE GENOMIC DNA]</scope>
    <source>
        <strain evidence="2 3">BRTC-1</strain>
    </source>
</reference>
<accession>A0A1B2M0V2</accession>
<evidence type="ECO:0000256" key="1">
    <source>
        <dbReference type="SAM" id="MobiDB-lite"/>
    </source>
</evidence>
<proteinExistence type="predicted"/>
<protein>
    <submittedName>
        <fullName evidence="2">Uncharacterized protein</fullName>
    </submittedName>
</protein>
<feature type="compositionally biased region" description="Polar residues" evidence="1">
    <location>
        <begin position="195"/>
        <end position="209"/>
    </location>
</feature>
<organism evidence="2 3">
    <name type="scientific">Acinetobacter larvae</name>
    <dbReference type="NCBI Taxonomy" id="1789224"/>
    <lineage>
        <taxon>Bacteria</taxon>
        <taxon>Pseudomonadati</taxon>
        <taxon>Pseudomonadota</taxon>
        <taxon>Gammaproteobacteria</taxon>
        <taxon>Moraxellales</taxon>
        <taxon>Moraxellaceae</taxon>
        <taxon>Acinetobacter</taxon>
    </lineage>
</organism>
<feature type="region of interest" description="Disordered" evidence="1">
    <location>
        <begin position="154"/>
        <end position="209"/>
    </location>
</feature>
<evidence type="ECO:0000313" key="2">
    <source>
        <dbReference type="EMBL" id="AOA58808.1"/>
    </source>
</evidence>
<name>A0A1B2M0V2_9GAMM</name>
<dbReference type="AlphaFoldDB" id="A0A1B2M0V2"/>
<dbReference type="Proteomes" id="UP000093391">
    <property type="component" value="Chromosome"/>
</dbReference>
<dbReference type="EMBL" id="CP016895">
    <property type="protein sequence ID" value="AOA58808.1"/>
    <property type="molecule type" value="Genomic_DNA"/>
</dbReference>
<dbReference type="STRING" id="1789224.BFG52_10915"/>
<sequence length="209" mass="22995">MGLCSTALYAESVKLSRSCIKKNPLVNGAADPTLLSIYAQICDKKNKEPQQQSIYLIQAAQRFTQLDQPYKALTIINTLEQRHIQHNVLTDVKFAASSALANQAILQMREHEARYLPSDQLTSTQNLLHNIQLAQGAPKETVVAKAVTVEHAAPATVPTKPQSRRRVTTPKAVTPNKVTPRTHVSQHDNNHKSTQRASGSSSDPFNGLK</sequence>
<evidence type="ECO:0000313" key="3">
    <source>
        <dbReference type="Proteomes" id="UP000093391"/>
    </source>
</evidence>
<dbReference type="KEGG" id="ala:BFG52_10915"/>